<dbReference type="Gene3D" id="3.40.50.300">
    <property type="entry name" value="P-loop containing nucleotide triphosphate hydrolases"/>
    <property type="match status" value="1"/>
</dbReference>
<dbReference type="CDD" id="cd00009">
    <property type="entry name" value="AAA"/>
    <property type="match status" value="1"/>
</dbReference>
<proteinExistence type="predicted"/>
<reference evidence="3" key="1">
    <citation type="submission" date="2022-09" db="EMBL/GenBank/DDBJ databases">
        <authorList>
            <person name="De Moura G.S."/>
            <person name="Carvalho E."/>
            <person name="Ramos Sanchez E.M."/>
            <person name="Sellera F.P."/>
            <person name="Marques M.F.S."/>
            <person name="Heinemann M.B."/>
            <person name="De Vliegher S."/>
            <person name="Souza F.N."/>
            <person name="Mota R.A."/>
        </authorList>
    </citation>
    <scope>NUCLEOTIDE SEQUENCE</scope>
    <source>
        <strain evidence="3">BR656</strain>
    </source>
</reference>
<evidence type="ECO:0000259" key="2">
    <source>
        <dbReference type="SMART" id="SM00382"/>
    </source>
</evidence>
<feature type="region of interest" description="Disordered" evidence="1">
    <location>
        <begin position="244"/>
        <end position="292"/>
    </location>
</feature>
<dbReference type="RefSeq" id="WP_285369490.1">
    <property type="nucleotide sequence ID" value="NZ_JAPNQM010000001.1"/>
</dbReference>
<dbReference type="PANTHER" id="PTHR30050:SF4">
    <property type="entry name" value="ATP-BINDING PROTEIN RV3427C IN INSERTION SEQUENCE-RELATED"/>
    <property type="match status" value="1"/>
</dbReference>
<accession>A0ABT7HX21</accession>
<dbReference type="SMART" id="SM00382">
    <property type="entry name" value="AAA"/>
    <property type="match status" value="1"/>
</dbReference>
<sequence length="292" mass="33955">MIQMKYREAEKGSPVTYESDSYICSGCGRIVSDIKHENGYEWSYNCHCNLNELAKSNIKHFEKINRDKYFKKSLSFIPKSFQNTSFNKYEPENSMNDRASRICQRYAANFDLYNPQSLFIFGDYGTGKSMLAASIMNEVRKNHRVMYLDINLLLNNITMSWNSNTLLAKQNYQETMLQLIRTADLVIFDDVGASANYKTQMSLLLTIIQSRLGKHNIYTTNLDQKELSTDKDWERIFSRMMENTTPIEMRGTDRRRKGKFKDTSSNVTKKAEKKPDQKTTNGLPYDISDPPF</sequence>
<gene>
    <name evidence="3" type="ORF">OWO77_05805</name>
</gene>
<name>A0ABT7HX21_MAMSC</name>
<organism evidence="3 4">
    <name type="scientific">Mammaliicoccus sciuri</name>
    <name type="common">Staphylococcus sciuri</name>
    <dbReference type="NCBI Taxonomy" id="1296"/>
    <lineage>
        <taxon>Bacteria</taxon>
        <taxon>Bacillati</taxon>
        <taxon>Bacillota</taxon>
        <taxon>Bacilli</taxon>
        <taxon>Bacillales</taxon>
        <taxon>Staphylococcaceae</taxon>
        <taxon>Mammaliicoccus</taxon>
    </lineage>
</organism>
<dbReference type="InterPro" id="IPR002611">
    <property type="entry name" value="IstB_ATP-bd"/>
</dbReference>
<evidence type="ECO:0000313" key="4">
    <source>
        <dbReference type="Proteomes" id="UP001176210"/>
    </source>
</evidence>
<feature type="domain" description="AAA+ ATPase" evidence="2">
    <location>
        <begin position="114"/>
        <end position="248"/>
    </location>
</feature>
<dbReference type="PANTHER" id="PTHR30050">
    <property type="entry name" value="CHROMOSOMAL REPLICATION INITIATOR PROTEIN DNAA"/>
    <property type="match status" value="1"/>
</dbReference>
<evidence type="ECO:0000256" key="1">
    <source>
        <dbReference type="SAM" id="MobiDB-lite"/>
    </source>
</evidence>
<dbReference type="InterPro" id="IPR003593">
    <property type="entry name" value="AAA+_ATPase"/>
</dbReference>
<reference evidence="3" key="2">
    <citation type="journal article" date="2023" name="Vet. Microbiol.">
        <title>Emergence of livestock-associated Mammaliicoccus sciuri ST71 co-harbouring mecA and mecC genes in Brazil.</title>
        <authorList>
            <person name="de Moura G.S."/>
            <person name="de Carvalho E."/>
            <person name="Ramos Sanchez E.M."/>
            <person name="Sellera F.P."/>
            <person name="Marques M.F.S."/>
            <person name="Heinemann M.B."/>
            <person name="De Vliegher S."/>
            <person name="Souza F.N."/>
            <person name="Mota R.A."/>
        </authorList>
    </citation>
    <scope>NUCLEOTIDE SEQUENCE</scope>
    <source>
        <strain evidence="3">BR656</strain>
    </source>
</reference>
<dbReference type="Pfam" id="PF01695">
    <property type="entry name" value="IstB_IS21"/>
    <property type="match status" value="1"/>
</dbReference>
<dbReference type="SUPFAM" id="SSF52540">
    <property type="entry name" value="P-loop containing nucleoside triphosphate hydrolases"/>
    <property type="match status" value="1"/>
</dbReference>
<comment type="caution">
    <text evidence="3">The sequence shown here is derived from an EMBL/GenBank/DDBJ whole genome shotgun (WGS) entry which is preliminary data.</text>
</comment>
<dbReference type="Proteomes" id="UP001176210">
    <property type="component" value="Unassembled WGS sequence"/>
</dbReference>
<dbReference type="EMBL" id="JAPNQM010000001">
    <property type="protein sequence ID" value="MDL0116487.1"/>
    <property type="molecule type" value="Genomic_DNA"/>
</dbReference>
<dbReference type="InterPro" id="IPR027417">
    <property type="entry name" value="P-loop_NTPase"/>
</dbReference>
<keyword evidence="4" id="KW-1185">Reference proteome</keyword>
<evidence type="ECO:0000313" key="3">
    <source>
        <dbReference type="EMBL" id="MDL0116487.1"/>
    </source>
</evidence>
<protein>
    <submittedName>
        <fullName evidence="3">DnaA/Hda family protein</fullName>
    </submittedName>
</protein>